<dbReference type="AlphaFoldDB" id="A0A067SHW0"/>
<evidence type="ECO:0000313" key="2">
    <source>
        <dbReference type="Proteomes" id="UP000027222"/>
    </source>
</evidence>
<dbReference type="EMBL" id="KL142424">
    <property type="protein sequence ID" value="KDR66358.1"/>
    <property type="molecule type" value="Genomic_DNA"/>
</dbReference>
<keyword evidence="2" id="KW-1185">Reference proteome</keyword>
<gene>
    <name evidence="1" type="ORF">GALMADRAFT_217083</name>
</gene>
<reference evidence="2" key="1">
    <citation type="journal article" date="2014" name="Proc. Natl. Acad. Sci. U.S.A.">
        <title>Extensive sampling of basidiomycete genomes demonstrates inadequacy of the white-rot/brown-rot paradigm for wood decay fungi.</title>
        <authorList>
            <person name="Riley R."/>
            <person name="Salamov A.A."/>
            <person name="Brown D.W."/>
            <person name="Nagy L.G."/>
            <person name="Floudas D."/>
            <person name="Held B.W."/>
            <person name="Levasseur A."/>
            <person name="Lombard V."/>
            <person name="Morin E."/>
            <person name="Otillar R."/>
            <person name="Lindquist E.A."/>
            <person name="Sun H."/>
            <person name="LaButti K.M."/>
            <person name="Schmutz J."/>
            <person name="Jabbour D."/>
            <person name="Luo H."/>
            <person name="Baker S.E."/>
            <person name="Pisabarro A.G."/>
            <person name="Walton J.D."/>
            <person name="Blanchette R.A."/>
            <person name="Henrissat B."/>
            <person name="Martin F."/>
            <person name="Cullen D."/>
            <person name="Hibbett D.S."/>
            <person name="Grigoriev I.V."/>
        </authorList>
    </citation>
    <scope>NUCLEOTIDE SEQUENCE [LARGE SCALE GENOMIC DNA]</scope>
    <source>
        <strain evidence="2">CBS 339.88</strain>
    </source>
</reference>
<name>A0A067SHW0_GALM3</name>
<sequence>MERAEEHVAVYGRSRGPTWSNFVHGQGAAPVVTATFDNSMCGVFGIVAVVVTSNQYKFLRPPSSRANSKLKSPPVCADMIRAQVAIDVGICTCAGTSEEIEGRMSLNEGDDRFDFRFGVINDNKANEGGPSSHPSSSLRALAATATSWTLNLKDAPKPNTAASVAVCAGAAGIETEVDRTGVEIEPSAWMRVERMEHADAAESWHWLSALGFRVGLCEGTEHVVSAGAAAVQDPSFIVMCIRQQLFFNRRIWKKTGWLGIEKIGEAG</sequence>
<proteinExistence type="predicted"/>
<protein>
    <submittedName>
        <fullName evidence="1">Uncharacterized protein</fullName>
    </submittedName>
</protein>
<accession>A0A067SHW0</accession>
<dbReference type="Proteomes" id="UP000027222">
    <property type="component" value="Unassembled WGS sequence"/>
</dbReference>
<organism evidence="1 2">
    <name type="scientific">Galerina marginata (strain CBS 339.88)</name>
    <dbReference type="NCBI Taxonomy" id="685588"/>
    <lineage>
        <taxon>Eukaryota</taxon>
        <taxon>Fungi</taxon>
        <taxon>Dikarya</taxon>
        <taxon>Basidiomycota</taxon>
        <taxon>Agaricomycotina</taxon>
        <taxon>Agaricomycetes</taxon>
        <taxon>Agaricomycetidae</taxon>
        <taxon>Agaricales</taxon>
        <taxon>Agaricineae</taxon>
        <taxon>Strophariaceae</taxon>
        <taxon>Galerina</taxon>
    </lineage>
</organism>
<dbReference type="HOGENOM" id="CLU_1042243_0_0_1"/>
<evidence type="ECO:0000313" key="1">
    <source>
        <dbReference type="EMBL" id="KDR66358.1"/>
    </source>
</evidence>